<gene>
    <name evidence="1" type="ORF">ASJ80_09525</name>
</gene>
<dbReference type="Proteomes" id="UP000217784">
    <property type="component" value="Unassembled WGS sequence"/>
</dbReference>
<dbReference type="SUPFAM" id="SSF52540">
    <property type="entry name" value="P-loop containing nucleoside triphosphate hydrolases"/>
    <property type="match status" value="1"/>
</dbReference>
<dbReference type="RefSeq" id="WP_095652030.1">
    <property type="nucleotide sequence ID" value="NZ_LMVM01000005.1"/>
</dbReference>
<keyword evidence="2" id="KW-1185">Reference proteome</keyword>
<dbReference type="InterPro" id="IPR021228">
    <property type="entry name" value="BrxD"/>
</dbReference>
<proteinExistence type="predicted"/>
<comment type="caution">
    <text evidence="1">The sequence shown here is derived from an EMBL/GenBank/DDBJ whole genome shotgun (WGS) entry which is preliminary data.</text>
</comment>
<dbReference type="OrthoDB" id="117727at2157"/>
<dbReference type="Pfam" id="PF10923">
    <property type="entry name" value="BrxC_BrxD"/>
    <property type="match status" value="1"/>
</dbReference>
<dbReference type="AlphaFoldDB" id="A0A2A2H7V5"/>
<reference evidence="1 2" key="1">
    <citation type="journal article" date="2017" name="BMC Genomics">
        <title>Genomic analysis of methanogenic archaea reveals a shift towards energy conservation.</title>
        <authorList>
            <person name="Gilmore S.P."/>
            <person name="Henske J.K."/>
            <person name="Sexton J.A."/>
            <person name="Solomon K.V."/>
            <person name="Seppala S."/>
            <person name="Yoo J.I."/>
            <person name="Huyett L.M."/>
            <person name="Pressman A."/>
            <person name="Cogan J.Z."/>
            <person name="Kivenson V."/>
            <person name="Peng X."/>
            <person name="Tan Y."/>
            <person name="Valentine D.L."/>
            <person name="O'Malley M.A."/>
        </authorList>
    </citation>
    <scope>NUCLEOTIDE SEQUENCE [LARGE SCALE GENOMIC DNA]</scope>
    <source>
        <strain evidence="1 2">M.o.H.</strain>
    </source>
</reference>
<organism evidence="1 2">
    <name type="scientific">Methanobacterium bryantii</name>
    <dbReference type="NCBI Taxonomy" id="2161"/>
    <lineage>
        <taxon>Archaea</taxon>
        <taxon>Methanobacteriati</taxon>
        <taxon>Methanobacteriota</taxon>
        <taxon>Methanomada group</taxon>
        <taxon>Methanobacteria</taxon>
        <taxon>Methanobacteriales</taxon>
        <taxon>Methanobacteriaceae</taxon>
        <taxon>Methanobacterium</taxon>
    </lineage>
</organism>
<name>A0A2A2H7V5_METBR</name>
<accession>A0A2A2H7V5</accession>
<evidence type="ECO:0000313" key="2">
    <source>
        <dbReference type="Proteomes" id="UP000217784"/>
    </source>
</evidence>
<protein>
    <submittedName>
        <fullName evidence="1">Uncharacterized protein</fullName>
    </submittedName>
</protein>
<sequence>MDDYEDIIHALKEGNVPPKGTSEICVGRTLEIEEMKRLFEKIKNGKAATKFLEGDYGGGKSFLLKVIEETAFKDNFVVSKITITRDIPFYKFEEVYKNIVQTLRCKTGTSLEHIIERWLTGLRMVAMEETEDPARQNAIVSENMVQDLEETRKYSNSFAIAIEKYHDALISGDTETANYAQAWLRGDSNIPFAVKKKFGVKGDVTKENAFTFLEALSAFVRSLGYSGIVILIDEVEYIRSLQMTKLRDGAYDYIRFIFDECNLGNFESTLFIFAGTSEFFEDQKKGVPSYQALYDRIKDALDTDHKDLRKPIMRLEGFKKEELKELGSKIVEMHAHVYDWDAGSRMNSIIDELVDIHENNALLTGGKTTPREFVRTFLSVLDTIQQNPDELDSNEAILKIFEEREVEEEW</sequence>
<dbReference type="InterPro" id="IPR027417">
    <property type="entry name" value="P-loop_NTPase"/>
</dbReference>
<dbReference type="Gene3D" id="3.40.50.300">
    <property type="entry name" value="P-loop containing nucleotide triphosphate hydrolases"/>
    <property type="match status" value="1"/>
</dbReference>
<dbReference type="EMBL" id="LMVM01000005">
    <property type="protein sequence ID" value="PAV05477.1"/>
    <property type="molecule type" value="Genomic_DNA"/>
</dbReference>
<evidence type="ECO:0000313" key="1">
    <source>
        <dbReference type="EMBL" id="PAV05477.1"/>
    </source>
</evidence>